<gene>
    <name evidence="1" type="ORF">CWATWH0003_B072</name>
</gene>
<reference evidence="1 2" key="1">
    <citation type="journal article" date="2011" name="Front. Microbiol.">
        <title>Two Strains of Crocosphaera watsonii with Highly Conserved Genomes are Distinguished by Strain-Specific Features.</title>
        <authorList>
            <person name="Bench S.R."/>
            <person name="Ilikchyan I.N."/>
            <person name="Tripp H.J."/>
            <person name="Zehr J.P."/>
        </authorList>
    </citation>
    <scope>NUCLEOTIDE SEQUENCE [LARGE SCALE GENOMIC DNA]</scope>
    <source>
        <strain evidence="1 2">WH 0003</strain>
    </source>
</reference>
<organism evidence="1 2">
    <name type="scientific">Crocosphaera watsonii WH 0003</name>
    <dbReference type="NCBI Taxonomy" id="423471"/>
    <lineage>
        <taxon>Bacteria</taxon>
        <taxon>Bacillati</taxon>
        <taxon>Cyanobacteriota</taxon>
        <taxon>Cyanophyceae</taxon>
        <taxon>Oscillatoriophycideae</taxon>
        <taxon>Chroococcales</taxon>
        <taxon>Aphanothecaceae</taxon>
        <taxon>Crocosphaera</taxon>
    </lineage>
</organism>
<proteinExistence type="predicted"/>
<sequence>MTEQEALVENSDGFHFFTIRQQLSGKNMKLPGLCRERSQTFVWITTVLLIL</sequence>
<comment type="caution">
    <text evidence="1">The sequence shown here is derived from an EMBL/GenBank/DDBJ whole genome shotgun (WGS) entry which is preliminary data.</text>
</comment>
<dbReference type="PATRIC" id="fig|423471.3.peg.5348"/>
<evidence type="ECO:0000313" key="1">
    <source>
        <dbReference type="EMBL" id="EHJ09502.1"/>
    </source>
</evidence>
<dbReference type="EMBL" id="AESD01000951">
    <property type="protein sequence ID" value="EHJ09502.1"/>
    <property type="molecule type" value="Genomic_DNA"/>
</dbReference>
<dbReference type="AlphaFoldDB" id="G5JE85"/>
<accession>G5JE85</accession>
<protein>
    <submittedName>
        <fullName evidence="1">Uncharacterized protein</fullName>
    </submittedName>
</protein>
<evidence type="ECO:0000313" key="2">
    <source>
        <dbReference type="Proteomes" id="UP000003477"/>
    </source>
</evidence>
<dbReference type="Proteomes" id="UP000003477">
    <property type="component" value="Unassembled WGS sequence"/>
</dbReference>
<name>G5JE85_CROWT</name>